<comment type="caution">
    <text evidence="1">The sequence shown here is derived from an EMBL/GenBank/DDBJ whole genome shotgun (WGS) entry which is preliminary data.</text>
</comment>
<dbReference type="EMBL" id="JAUFQU010000001">
    <property type="protein sequence ID" value="MDN3706170.1"/>
    <property type="molecule type" value="Genomic_DNA"/>
</dbReference>
<gene>
    <name evidence="1" type="ORF">QW060_03415</name>
</gene>
<dbReference type="RefSeq" id="WP_290362301.1">
    <property type="nucleotide sequence ID" value="NZ_JAUFQU010000001.1"/>
</dbReference>
<organism evidence="1 2">
    <name type="scientific">Paenimyroides ceti</name>
    <dbReference type="NCBI Taxonomy" id="395087"/>
    <lineage>
        <taxon>Bacteria</taxon>
        <taxon>Pseudomonadati</taxon>
        <taxon>Bacteroidota</taxon>
        <taxon>Flavobacteriia</taxon>
        <taxon>Flavobacteriales</taxon>
        <taxon>Flavobacteriaceae</taxon>
        <taxon>Paenimyroides</taxon>
    </lineage>
</organism>
<protein>
    <submittedName>
        <fullName evidence="1">Uncharacterized protein</fullName>
    </submittedName>
</protein>
<keyword evidence="2" id="KW-1185">Reference proteome</keyword>
<accession>A0ABT8CPN7</accession>
<name>A0ABT8CPN7_9FLAO</name>
<reference evidence="2" key="1">
    <citation type="journal article" date="2019" name="Int. J. Syst. Evol. Microbiol.">
        <title>The Global Catalogue of Microorganisms (GCM) 10K type strain sequencing project: providing services to taxonomists for standard genome sequencing and annotation.</title>
        <authorList>
            <consortium name="The Broad Institute Genomics Platform"/>
            <consortium name="The Broad Institute Genome Sequencing Center for Infectious Disease"/>
            <person name="Wu L."/>
            <person name="Ma J."/>
        </authorList>
    </citation>
    <scope>NUCLEOTIDE SEQUENCE [LARGE SCALE GENOMIC DNA]</scope>
    <source>
        <strain evidence="2">CECT 7184</strain>
    </source>
</reference>
<sequence>MSNTLSFAKRVLENVCFDKNLFYKEFQKASKYLLPYDLEQLYYWVKDFVKTKPELDTLALEISI</sequence>
<evidence type="ECO:0000313" key="2">
    <source>
        <dbReference type="Proteomes" id="UP001242368"/>
    </source>
</evidence>
<evidence type="ECO:0000313" key="1">
    <source>
        <dbReference type="EMBL" id="MDN3706170.1"/>
    </source>
</evidence>
<proteinExistence type="predicted"/>
<dbReference type="Proteomes" id="UP001242368">
    <property type="component" value="Unassembled WGS sequence"/>
</dbReference>